<dbReference type="Proteomes" id="UP001586593">
    <property type="component" value="Unassembled WGS sequence"/>
</dbReference>
<evidence type="ECO:0000313" key="3">
    <source>
        <dbReference type="Proteomes" id="UP001586593"/>
    </source>
</evidence>
<proteinExistence type="predicted"/>
<sequence>MILSAIQFVMASAVKPSWGSYAILAYALLLECLFVRPSSAGSFSNCCNITRCKNVTAVCSDYEPCASACLSHLSGRAKGSPPLPVVDCQDQAVLSLLDYGCMARTLNGTGAAPSLVDDVCGQKYRPGLAPAAPFTSSPWSSSA</sequence>
<gene>
    <name evidence="2" type="ORF">VTK73DRAFT_9319</name>
</gene>
<evidence type="ECO:0000313" key="2">
    <source>
        <dbReference type="EMBL" id="KAL1852024.1"/>
    </source>
</evidence>
<feature type="chain" id="PRO_5047208253" evidence="1">
    <location>
        <begin position="41"/>
        <end position="143"/>
    </location>
</feature>
<comment type="caution">
    <text evidence="2">The sequence shown here is derived from an EMBL/GenBank/DDBJ whole genome shotgun (WGS) entry which is preliminary data.</text>
</comment>
<name>A0ABR3W3B8_9PEZI</name>
<dbReference type="EMBL" id="JAZHXJ010000764">
    <property type="protein sequence ID" value="KAL1852024.1"/>
    <property type="molecule type" value="Genomic_DNA"/>
</dbReference>
<feature type="signal peptide" evidence="1">
    <location>
        <begin position="1"/>
        <end position="40"/>
    </location>
</feature>
<protein>
    <submittedName>
        <fullName evidence="2">Uncharacterized protein</fullName>
    </submittedName>
</protein>
<keyword evidence="1" id="KW-0732">Signal</keyword>
<reference evidence="2 3" key="1">
    <citation type="journal article" date="2024" name="Commun. Biol.">
        <title>Comparative genomic analysis of thermophilic fungi reveals convergent evolutionary adaptations and gene losses.</title>
        <authorList>
            <person name="Steindorff A.S."/>
            <person name="Aguilar-Pontes M.V."/>
            <person name="Robinson A.J."/>
            <person name="Andreopoulos B."/>
            <person name="LaButti K."/>
            <person name="Kuo A."/>
            <person name="Mondo S."/>
            <person name="Riley R."/>
            <person name="Otillar R."/>
            <person name="Haridas S."/>
            <person name="Lipzen A."/>
            <person name="Grimwood J."/>
            <person name="Schmutz J."/>
            <person name="Clum A."/>
            <person name="Reid I.D."/>
            <person name="Moisan M.C."/>
            <person name="Butler G."/>
            <person name="Nguyen T.T.M."/>
            <person name="Dewar K."/>
            <person name="Conant G."/>
            <person name="Drula E."/>
            <person name="Henrissat B."/>
            <person name="Hansel C."/>
            <person name="Singer S."/>
            <person name="Hutchinson M.I."/>
            <person name="de Vries R.P."/>
            <person name="Natvig D.O."/>
            <person name="Powell A.J."/>
            <person name="Tsang A."/>
            <person name="Grigoriev I.V."/>
        </authorList>
    </citation>
    <scope>NUCLEOTIDE SEQUENCE [LARGE SCALE GENOMIC DNA]</scope>
    <source>
        <strain evidence="2 3">ATCC 24622</strain>
    </source>
</reference>
<evidence type="ECO:0000256" key="1">
    <source>
        <dbReference type="SAM" id="SignalP"/>
    </source>
</evidence>
<organism evidence="2 3">
    <name type="scientific">Phialemonium thermophilum</name>
    <dbReference type="NCBI Taxonomy" id="223376"/>
    <lineage>
        <taxon>Eukaryota</taxon>
        <taxon>Fungi</taxon>
        <taxon>Dikarya</taxon>
        <taxon>Ascomycota</taxon>
        <taxon>Pezizomycotina</taxon>
        <taxon>Sordariomycetes</taxon>
        <taxon>Sordariomycetidae</taxon>
        <taxon>Cephalothecales</taxon>
        <taxon>Cephalothecaceae</taxon>
        <taxon>Phialemonium</taxon>
    </lineage>
</organism>
<keyword evidence="3" id="KW-1185">Reference proteome</keyword>
<accession>A0ABR3W3B8</accession>